<dbReference type="Pfam" id="PF05065">
    <property type="entry name" value="Phage_capsid"/>
    <property type="match status" value="1"/>
</dbReference>
<feature type="domain" description="Phage capsid-like C-terminal" evidence="3">
    <location>
        <begin position="124"/>
        <end position="395"/>
    </location>
</feature>
<dbReference type="RefSeq" id="WP_066533639.1">
    <property type="nucleotide sequence ID" value="NZ_PDEA01000001.1"/>
</dbReference>
<evidence type="ECO:0000256" key="1">
    <source>
        <dbReference type="ARBA" id="ARBA00004328"/>
    </source>
</evidence>
<evidence type="ECO:0000313" key="5">
    <source>
        <dbReference type="Proteomes" id="UP000220246"/>
    </source>
</evidence>
<gene>
    <name evidence="4" type="ORF">CRM82_17060</name>
</gene>
<keyword evidence="2" id="KW-0175">Coiled coil</keyword>
<reference evidence="5" key="1">
    <citation type="submission" date="2017-09" db="EMBL/GenBank/DDBJ databases">
        <title>FDA dAtabase for Regulatory Grade micrObial Sequences (FDA-ARGOS): Supporting development and validation of Infectious Disease Dx tests.</title>
        <authorList>
            <person name="Minogue T."/>
            <person name="Wolcott M."/>
            <person name="Wasieloski L."/>
            <person name="Aguilar W."/>
            <person name="Moore D."/>
            <person name="Tallon L."/>
            <person name="Sadzewicz L."/>
            <person name="Ott S."/>
            <person name="Zhao X."/>
            <person name="Nagaraj S."/>
            <person name="Vavikolanu K."/>
            <person name="Aluvathingal J."/>
            <person name="Nadendla S."/>
            <person name="Sichtig H."/>
        </authorList>
    </citation>
    <scope>NUCLEOTIDE SEQUENCE [LARGE SCALE GENOMIC DNA]</scope>
    <source>
        <strain evidence="5">FDAARGOS_394</strain>
    </source>
</reference>
<dbReference type="AlphaFoldDB" id="A0A2A7UXQ7"/>
<organism evidence="4 5">
    <name type="scientific">Comamonas terrigena</name>
    <dbReference type="NCBI Taxonomy" id="32013"/>
    <lineage>
        <taxon>Bacteria</taxon>
        <taxon>Pseudomonadati</taxon>
        <taxon>Pseudomonadota</taxon>
        <taxon>Betaproteobacteria</taxon>
        <taxon>Burkholderiales</taxon>
        <taxon>Comamonadaceae</taxon>
        <taxon>Comamonas</taxon>
    </lineage>
</organism>
<dbReference type="InterPro" id="IPR024455">
    <property type="entry name" value="Phage_capsid"/>
</dbReference>
<dbReference type="Proteomes" id="UP000220246">
    <property type="component" value="Unassembled WGS sequence"/>
</dbReference>
<dbReference type="EMBL" id="PDEA01000001">
    <property type="protein sequence ID" value="PEH90072.1"/>
    <property type="molecule type" value="Genomic_DNA"/>
</dbReference>
<evidence type="ECO:0000313" key="4">
    <source>
        <dbReference type="EMBL" id="PEH90072.1"/>
    </source>
</evidence>
<dbReference type="STRING" id="1219032.GCA_001515545_00770"/>
<evidence type="ECO:0000259" key="3">
    <source>
        <dbReference type="Pfam" id="PF05065"/>
    </source>
</evidence>
<accession>A0A2A7UXQ7</accession>
<feature type="coiled-coil region" evidence="2">
    <location>
        <begin position="47"/>
        <end position="74"/>
    </location>
</feature>
<dbReference type="GeneID" id="80802330"/>
<dbReference type="Gene3D" id="3.30.2320.10">
    <property type="entry name" value="hypothetical protein PF0899 domain"/>
    <property type="match status" value="1"/>
</dbReference>
<protein>
    <submittedName>
        <fullName evidence="4">Phage major capsid protein</fullName>
    </submittedName>
</protein>
<dbReference type="InterPro" id="IPR054612">
    <property type="entry name" value="Phage_capsid-like_C"/>
</dbReference>
<dbReference type="Gene3D" id="3.30.2400.10">
    <property type="entry name" value="Major capsid protein gp5"/>
    <property type="match status" value="1"/>
</dbReference>
<comment type="caution">
    <text evidence="4">The sequence shown here is derived from an EMBL/GenBank/DDBJ whole genome shotgun (WGS) entry which is preliminary data.</text>
</comment>
<keyword evidence="5" id="KW-1185">Reference proteome</keyword>
<dbReference type="NCBIfam" id="TIGR01554">
    <property type="entry name" value="major_cap_HK97"/>
    <property type="match status" value="1"/>
</dbReference>
<name>A0A2A7UXQ7_COMTR</name>
<dbReference type="OrthoDB" id="637859at2"/>
<sequence length="406" mass="43085">MAQIDEDIKQINASLAKVGDQLKAHAEQTDKEVKASAKLSEETKASVDKLLTEQGELRANLKAAEQLLAKLEGQGGGGAAVKSLGQMVVENEAITGFNPTLKGAVAVTVGSIHAAITGTTGSAGDLVQPHRVPGVVAPPQQRLFIRDLLNWGTVASGEVEYVRETGFSNNADVVGENPAAGKPQSDITFELDSSKIATIAHWIRASKQVLADVPMLQSYIDGRLLYGLKLKDEAQILKGSGVGANLLGLMTQAVLYGNPGVVVQNETMLDRLRIAMLQAELAEYTADGIVLNPIDWTQIELTKTSDNAYLFATPRGLAAPGLWGRPVVSTKAQDANDFLVGAFQLGAQGWDRESASIAVSNSDGDNFTKNMVTILVEERVGLTVFRPEAFVKGNFDGVNPLPQNGG</sequence>
<proteinExistence type="predicted"/>
<evidence type="ECO:0000256" key="2">
    <source>
        <dbReference type="SAM" id="Coils"/>
    </source>
</evidence>
<dbReference type="SUPFAM" id="SSF56563">
    <property type="entry name" value="Major capsid protein gp5"/>
    <property type="match status" value="1"/>
</dbReference>
<comment type="subcellular location">
    <subcellularLocation>
        <location evidence="1">Virion</location>
    </subcellularLocation>
</comment>